<dbReference type="InterPro" id="IPR023324">
    <property type="entry name" value="BH2638-like_sf"/>
</dbReference>
<protein>
    <submittedName>
        <fullName evidence="1">Uncharacterized protein YktA, UPF0223 family</fullName>
    </submittedName>
</protein>
<gene>
    <name evidence="1" type="ORF">SAMN05216431_104173</name>
</gene>
<reference evidence="1 2" key="1">
    <citation type="submission" date="2016-10" db="EMBL/GenBank/DDBJ databases">
        <authorList>
            <person name="Varghese N."/>
            <person name="Submissions S."/>
        </authorList>
    </citation>
    <scope>NUCLEOTIDE SEQUENCE [LARGE SCALE GENOMIC DNA]</scope>
    <source>
        <strain evidence="1 2">WC1T17</strain>
    </source>
</reference>
<dbReference type="EMBL" id="FOCC01000004">
    <property type="protein sequence ID" value="SEM57573.1"/>
    <property type="molecule type" value="Genomic_DNA"/>
</dbReference>
<dbReference type="Pfam" id="PF05256">
    <property type="entry name" value="UPF0223"/>
    <property type="match status" value="1"/>
</dbReference>
<dbReference type="Gene3D" id="1.10.220.80">
    <property type="entry name" value="BH2638-like"/>
    <property type="match status" value="1"/>
</dbReference>
<comment type="caution">
    <text evidence="1">The sequence shown here is derived from an EMBL/GenBank/DDBJ whole genome shotgun (WGS) entry which is preliminary data.</text>
</comment>
<dbReference type="Proteomes" id="UP000182089">
    <property type="component" value="Unassembled WGS sequence"/>
</dbReference>
<evidence type="ECO:0000313" key="1">
    <source>
        <dbReference type="EMBL" id="SEM57573.1"/>
    </source>
</evidence>
<evidence type="ECO:0000313" key="2">
    <source>
        <dbReference type="Proteomes" id="UP000182089"/>
    </source>
</evidence>
<accession>A0ABY1AAY6</accession>
<dbReference type="InterPro" id="IPR007920">
    <property type="entry name" value="UPF0223"/>
</dbReference>
<proteinExistence type="predicted"/>
<sequence>MSTSNVSYPLMPEWSTAEIIAMSAFYAAVEDLNTVGIKRDEFMEHYHHFLAIEPAKAAQKQLDKAFEKETGFSIYRSVQYVLAHEQKNVKFTGK</sequence>
<organism evidence="1 2">
    <name type="scientific">Ligilactobacillus ruminis</name>
    <dbReference type="NCBI Taxonomy" id="1623"/>
    <lineage>
        <taxon>Bacteria</taxon>
        <taxon>Bacillati</taxon>
        <taxon>Bacillota</taxon>
        <taxon>Bacilli</taxon>
        <taxon>Lactobacillales</taxon>
        <taxon>Lactobacillaceae</taxon>
        <taxon>Ligilactobacillus</taxon>
    </lineage>
</organism>
<name>A0ABY1AAY6_9LACO</name>
<dbReference type="SUPFAM" id="SSF158504">
    <property type="entry name" value="BH2638-like"/>
    <property type="match status" value="1"/>
</dbReference>